<dbReference type="AlphaFoldDB" id="A0A9N9PLV3"/>
<sequence length="92" mass="10463">LTFNESSLTSDESNLLSDESSSTFKKFNLAFNEQDITNQIVICEFGQISEESMLRNDKTINEYLSNNSECSDNDEINSAEFPSIAYQNFIEI</sequence>
<accession>A0A9N9PLV3</accession>
<gene>
    <name evidence="1" type="ORF">CPELLU_LOCUS20523</name>
</gene>
<dbReference type="EMBL" id="CAJVQA010062609">
    <property type="protein sequence ID" value="CAG8829673.1"/>
    <property type="molecule type" value="Genomic_DNA"/>
</dbReference>
<evidence type="ECO:0000313" key="2">
    <source>
        <dbReference type="Proteomes" id="UP000789759"/>
    </source>
</evidence>
<feature type="non-terminal residue" evidence="1">
    <location>
        <position position="1"/>
    </location>
</feature>
<name>A0A9N9PLV3_9GLOM</name>
<proteinExistence type="predicted"/>
<reference evidence="1" key="1">
    <citation type="submission" date="2021-06" db="EMBL/GenBank/DDBJ databases">
        <authorList>
            <person name="Kallberg Y."/>
            <person name="Tangrot J."/>
            <person name="Rosling A."/>
        </authorList>
    </citation>
    <scope>NUCLEOTIDE SEQUENCE</scope>
    <source>
        <strain evidence="1">FL966</strain>
    </source>
</reference>
<organism evidence="1 2">
    <name type="scientific">Cetraspora pellucida</name>
    <dbReference type="NCBI Taxonomy" id="1433469"/>
    <lineage>
        <taxon>Eukaryota</taxon>
        <taxon>Fungi</taxon>
        <taxon>Fungi incertae sedis</taxon>
        <taxon>Mucoromycota</taxon>
        <taxon>Glomeromycotina</taxon>
        <taxon>Glomeromycetes</taxon>
        <taxon>Diversisporales</taxon>
        <taxon>Gigasporaceae</taxon>
        <taxon>Cetraspora</taxon>
    </lineage>
</organism>
<evidence type="ECO:0000313" key="1">
    <source>
        <dbReference type="EMBL" id="CAG8829673.1"/>
    </source>
</evidence>
<feature type="non-terminal residue" evidence="1">
    <location>
        <position position="92"/>
    </location>
</feature>
<dbReference type="OrthoDB" id="10590693at2759"/>
<comment type="caution">
    <text evidence="1">The sequence shown here is derived from an EMBL/GenBank/DDBJ whole genome shotgun (WGS) entry which is preliminary data.</text>
</comment>
<keyword evidence="2" id="KW-1185">Reference proteome</keyword>
<protein>
    <submittedName>
        <fullName evidence="1">8417_t:CDS:1</fullName>
    </submittedName>
</protein>
<dbReference type="Proteomes" id="UP000789759">
    <property type="component" value="Unassembled WGS sequence"/>
</dbReference>